<evidence type="ECO:0000259" key="1">
    <source>
        <dbReference type="PROSITE" id="PS50933"/>
    </source>
</evidence>
<sequence>MKRLLPVTGAGIVLLALIFQGCKHDSDSGPSTVKKWTVEMKAIYEVPAPAGRNEEGEATIELLSDNSLKYTLHIHNLSASDQLTNAHIHAGDAGTSAGVLIPFNPTFIGPGTTGTVTNLRQGQIDTLLGKPVYVNVHSQQQPGGLARGQLDKAIVLAMDIPMTGANEVPAVTTTATGTAILRLTDDKVLYSKVTVNNLESNDTLTVSHIHPGAAGANGSPLIFLCNSVTDFGVLKISNPLPDAQYNSLVNDPMYVNAHSRRHGSGLIRGQIR</sequence>
<evidence type="ECO:0000313" key="3">
    <source>
        <dbReference type="Proteomes" id="UP000192796"/>
    </source>
</evidence>
<dbReference type="RefSeq" id="WP_081148012.1">
    <property type="nucleotide sequence ID" value="NZ_LVYD01000046.1"/>
</dbReference>
<dbReference type="Proteomes" id="UP000192796">
    <property type="component" value="Unassembled WGS sequence"/>
</dbReference>
<gene>
    <name evidence="2" type="ORF">A3860_25705</name>
</gene>
<reference evidence="2 3" key="1">
    <citation type="submission" date="2016-03" db="EMBL/GenBank/DDBJ databases">
        <title>Niastella vici sp. nov., isolated from farmland soil.</title>
        <authorList>
            <person name="Chen L."/>
            <person name="Wang D."/>
            <person name="Yang S."/>
            <person name="Wang G."/>
        </authorList>
    </citation>
    <scope>NUCLEOTIDE SEQUENCE [LARGE SCALE GENOMIC DNA]</scope>
    <source>
        <strain evidence="2 3">DJ57</strain>
    </source>
</reference>
<accession>A0A1V9FY77</accession>
<feature type="domain" description="CHRD" evidence="1">
    <location>
        <begin position="32"/>
        <end position="155"/>
    </location>
</feature>
<dbReference type="OrthoDB" id="571052at2"/>
<dbReference type="SMART" id="SM00754">
    <property type="entry name" value="CHRD"/>
    <property type="match status" value="2"/>
</dbReference>
<dbReference type="AlphaFoldDB" id="A0A1V9FY77"/>
<dbReference type="PROSITE" id="PS51257">
    <property type="entry name" value="PROKAR_LIPOPROTEIN"/>
    <property type="match status" value="1"/>
</dbReference>
<keyword evidence="3" id="KW-1185">Reference proteome</keyword>
<dbReference type="Pfam" id="PF07452">
    <property type="entry name" value="CHRD"/>
    <property type="match status" value="2"/>
</dbReference>
<evidence type="ECO:0000313" key="2">
    <source>
        <dbReference type="EMBL" id="OQP63287.1"/>
    </source>
</evidence>
<protein>
    <recommendedName>
        <fullName evidence="1">CHRD domain-containing protein</fullName>
    </recommendedName>
</protein>
<dbReference type="InterPro" id="IPR010895">
    <property type="entry name" value="CHRD"/>
</dbReference>
<dbReference type="PROSITE" id="PS50933">
    <property type="entry name" value="CHRD"/>
    <property type="match status" value="1"/>
</dbReference>
<name>A0A1V9FY77_9BACT</name>
<dbReference type="EMBL" id="LVYD01000046">
    <property type="protein sequence ID" value="OQP63287.1"/>
    <property type="molecule type" value="Genomic_DNA"/>
</dbReference>
<dbReference type="STRING" id="1703345.A3860_25705"/>
<proteinExistence type="predicted"/>
<comment type="caution">
    <text evidence="2">The sequence shown here is derived from an EMBL/GenBank/DDBJ whole genome shotgun (WGS) entry which is preliminary data.</text>
</comment>
<organism evidence="2 3">
    <name type="scientific">Niastella vici</name>
    <dbReference type="NCBI Taxonomy" id="1703345"/>
    <lineage>
        <taxon>Bacteria</taxon>
        <taxon>Pseudomonadati</taxon>
        <taxon>Bacteroidota</taxon>
        <taxon>Chitinophagia</taxon>
        <taxon>Chitinophagales</taxon>
        <taxon>Chitinophagaceae</taxon>
        <taxon>Niastella</taxon>
    </lineage>
</organism>